<feature type="region of interest" description="Disordered" evidence="1">
    <location>
        <begin position="293"/>
        <end position="337"/>
    </location>
</feature>
<feature type="domain" description="Transglycosylase SLT" evidence="3">
    <location>
        <begin position="176"/>
        <end position="224"/>
    </location>
</feature>
<feature type="signal peptide" evidence="2">
    <location>
        <begin position="1"/>
        <end position="25"/>
    </location>
</feature>
<name>A0ABU5RJA7_9PSEU</name>
<comment type="caution">
    <text evidence="4">The sequence shown here is derived from an EMBL/GenBank/DDBJ whole genome shotgun (WGS) entry which is preliminary data.</text>
</comment>
<accession>A0ABU5RJA7</accession>
<dbReference type="Pfam" id="PF13406">
    <property type="entry name" value="SLT_2"/>
    <property type="match status" value="1"/>
</dbReference>
<proteinExistence type="predicted"/>
<dbReference type="SUPFAM" id="SSF53955">
    <property type="entry name" value="Lysozyme-like"/>
    <property type="match status" value="1"/>
</dbReference>
<dbReference type="Proteomes" id="UP001304298">
    <property type="component" value="Unassembled WGS sequence"/>
</dbReference>
<dbReference type="CDD" id="cd13399">
    <property type="entry name" value="Slt35-like"/>
    <property type="match status" value="1"/>
</dbReference>
<evidence type="ECO:0000313" key="5">
    <source>
        <dbReference type="Proteomes" id="UP001304298"/>
    </source>
</evidence>
<feature type="region of interest" description="Disordered" evidence="1">
    <location>
        <begin position="26"/>
        <end position="53"/>
    </location>
</feature>
<dbReference type="PANTHER" id="PTHR30163:SF8">
    <property type="entry name" value="LYTIC MUREIN TRANSGLYCOSYLASE"/>
    <property type="match status" value="1"/>
</dbReference>
<sequence>MRLPAGTTHLAAVLLLAATALSAGSGDATPVPDAHVEPRPAPDAVPVAPGTTEPYGVDGGTVPQFPLPSFAGVPIPLAAGPQVPGLPAGSGATAGIPGLVLAAYQRAAARLAADTPACGLPVALLAAIGKVESGHARDGRVDAAGTALSPILGPVLDGRAGTAAIADTDGGVLDGNAAWDRAVGPMQFIPSTWRRWAADGNGDGRADPENVADAAEASGRYLCAGGRDLRSAAGLDSAVLSYNHSAAYLSQVRSWMLVYQGAVAVAPDPRFAAAAAPQGAPVLLPPATAPGPAAVPPPVPPPGTPPVPPTSVPAPPPTSGTRPAPPTTSAPPPPVSAVPVLDPVTGLLTCTVTTVTGALGGLLGGLLGGGTGQPAGGECPPAG</sequence>
<evidence type="ECO:0000256" key="2">
    <source>
        <dbReference type="SAM" id="SignalP"/>
    </source>
</evidence>
<protein>
    <submittedName>
        <fullName evidence="4">Lytic transglycosylase domain-containing protein</fullName>
    </submittedName>
</protein>
<keyword evidence="5" id="KW-1185">Reference proteome</keyword>
<gene>
    <name evidence="4" type="ORF">VA596_37240</name>
</gene>
<evidence type="ECO:0000313" key="4">
    <source>
        <dbReference type="EMBL" id="MEA5365226.1"/>
    </source>
</evidence>
<reference evidence="4 5" key="1">
    <citation type="submission" date="2023-12" db="EMBL/GenBank/DDBJ databases">
        <title>Amycolatopsis sp. V23-08.</title>
        <authorList>
            <person name="Somphong A."/>
        </authorList>
    </citation>
    <scope>NUCLEOTIDE SEQUENCE [LARGE SCALE GENOMIC DNA]</scope>
    <source>
        <strain evidence="4 5">V23-08</strain>
    </source>
</reference>
<evidence type="ECO:0000256" key="1">
    <source>
        <dbReference type="SAM" id="MobiDB-lite"/>
    </source>
</evidence>
<dbReference type="InterPro" id="IPR043426">
    <property type="entry name" value="MltB-like"/>
</dbReference>
<dbReference type="Gene3D" id="1.10.530.10">
    <property type="match status" value="1"/>
</dbReference>
<feature type="compositionally biased region" description="Pro residues" evidence="1">
    <location>
        <begin position="293"/>
        <end position="336"/>
    </location>
</feature>
<organism evidence="4 5">
    <name type="scientific">Amycolatopsis heterodermiae</name>
    <dbReference type="NCBI Taxonomy" id="3110235"/>
    <lineage>
        <taxon>Bacteria</taxon>
        <taxon>Bacillati</taxon>
        <taxon>Actinomycetota</taxon>
        <taxon>Actinomycetes</taxon>
        <taxon>Pseudonocardiales</taxon>
        <taxon>Pseudonocardiaceae</taxon>
        <taxon>Amycolatopsis</taxon>
    </lineage>
</organism>
<evidence type="ECO:0000259" key="3">
    <source>
        <dbReference type="Pfam" id="PF13406"/>
    </source>
</evidence>
<keyword evidence="2" id="KW-0732">Signal</keyword>
<dbReference type="InterPro" id="IPR023346">
    <property type="entry name" value="Lysozyme-like_dom_sf"/>
</dbReference>
<dbReference type="PANTHER" id="PTHR30163">
    <property type="entry name" value="MEMBRANE-BOUND LYTIC MUREIN TRANSGLYCOSYLASE B"/>
    <property type="match status" value="1"/>
</dbReference>
<dbReference type="EMBL" id="JAYFSI010000011">
    <property type="protein sequence ID" value="MEA5365226.1"/>
    <property type="molecule type" value="Genomic_DNA"/>
</dbReference>
<dbReference type="InterPro" id="IPR031304">
    <property type="entry name" value="SLT_2"/>
</dbReference>
<feature type="chain" id="PRO_5045921990" evidence="2">
    <location>
        <begin position="26"/>
        <end position="383"/>
    </location>
</feature>
<dbReference type="RefSeq" id="WP_323333580.1">
    <property type="nucleotide sequence ID" value="NZ_JAYFSI010000011.1"/>
</dbReference>